<dbReference type="Gene3D" id="3.40.50.1820">
    <property type="entry name" value="alpha/beta hydrolase"/>
    <property type="match status" value="1"/>
</dbReference>
<dbReference type="PANTHER" id="PTHR43798">
    <property type="entry name" value="MONOACYLGLYCEROL LIPASE"/>
    <property type="match status" value="1"/>
</dbReference>
<feature type="domain" description="AB hydrolase-1" evidence="2">
    <location>
        <begin position="30"/>
        <end position="260"/>
    </location>
</feature>
<organism evidence="3">
    <name type="scientific">uncultured Thermomicrobiales bacterium</name>
    <dbReference type="NCBI Taxonomy" id="1645740"/>
    <lineage>
        <taxon>Bacteria</taxon>
        <taxon>Pseudomonadati</taxon>
        <taxon>Thermomicrobiota</taxon>
        <taxon>Thermomicrobia</taxon>
        <taxon>Thermomicrobiales</taxon>
        <taxon>environmental samples</taxon>
    </lineage>
</organism>
<dbReference type="EMBL" id="CADCWM010000479">
    <property type="protein sequence ID" value="CAA9562850.1"/>
    <property type="molecule type" value="Genomic_DNA"/>
</dbReference>
<dbReference type="AlphaFoldDB" id="A0A6J4V295"/>
<evidence type="ECO:0000313" key="3">
    <source>
        <dbReference type="EMBL" id="CAA9562850.1"/>
    </source>
</evidence>
<keyword evidence="1" id="KW-0378">Hydrolase</keyword>
<reference evidence="3" key="1">
    <citation type="submission" date="2020-02" db="EMBL/GenBank/DDBJ databases">
        <authorList>
            <person name="Meier V. D."/>
        </authorList>
    </citation>
    <scope>NUCLEOTIDE SEQUENCE</scope>
    <source>
        <strain evidence="3">AVDCRST_MAG88</strain>
    </source>
</reference>
<dbReference type="Pfam" id="PF12697">
    <property type="entry name" value="Abhydrolase_6"/>
    <property type="match status" value="1"/>
</dbReference>
<dbReference type="GO" id="GO:0016020">
    <property type="term" value="C:membrane"/>
    <property type="evidence" value="ECO:0007669"/>
    <property type="project" value="TreeGrafter"/>
</dbReference>
<dbReference type="GO" id="GO:0016787">
    <property type="term" value="F:hydrolase activity"/>
    <property type="evidence" value="ECO:0007669"/>
    <property type="project" value="UniProtKB-KW"/>
</dbReference>
<dbReference type="InterPro" id="IPR000073">
    <property type="entry name" value="AB_hydrolase_1"/>
</dbReference>
<dbReference type="SUPFAM" id="SSF53474">
    <property type="entry name" value="alpha/beta-Hydrolases"/>
    <property type="match status" value="1"/>
</dbReference>
<dbReference type="PANTHER" id="PTHR43798:SF31">
    <property type="entry name" value="AB HYDROLASE SUPERFAMILY PROTEIN YCLE"/>
    <property type="match status" value="1"/>
</dbReference>
<protein>
    <recommendedName>
        <fullName evidence="2">AB hydrolase-1 domain-containing protein</fullName>
    </recommendedName>
</protein>
<sequence>MPTAMIDGVEIYYEVTGEGEPLVWSHEFAGDHRSWAPQVRAFARRYRVITYSNRGYLPSAIPDDPAAYSQEQLVDDLRGLLLHLGIERAHVGGLSMGGNVALNFALTYPELCHGVVVAGCGVGSDDPERFRAEGRRLIAAMESEGMATFAAIYGWGPTRRQFAAKDPRGWQEFVDQLAEHSVRGSALIFGNVQRTRPTIYQLEEKLKACEVPILIVAGDEDEGCLRPGLFMKHHLRAAGLAILPQTGHTLNLEEPERFNQLVLDFLTAVEQGRWPRRAGDSDADALF</sequence>
<accession>A0A6J4V295</accession>
<name>A0A6J4V295_9BACT</name>
<dbReference type="InterPro" id="IPR029058">
    <property type="entry name" value="AB_hydrolase_fold"/>
</dbReference>
<evidence type="ECO:0000259" key="2">
    <source>
        <dbReference type="Pfam" id="PF12697"/>
    </source>
</evidence>
<proteinExistence type="predicted"/>
<evidence type="ECO:0000256" key="1">
    <source>
        <dbReference type="ARBA" id="ARBA00022801"/>
    </source>
</evidence>
<dbReference type="InterPro" id="IPR050266">
    <property type="entry name" value="AB_hydrolase_sf"/>
</dbReference>
<gene>
    <name evidence="3" type="ORF">AVDCRST_MAG88-1638</name>
</gene>